<dbReference type="PANTHER" id="PTHR33609">
    <property type="entry name" value="LOW CALCIUM RESPONSE LOCUS PROTEIN S"/>
    <property type="match status" value="1"/>
</dbReference>
<dbReference type="Proteomes" id="UP000238392">
    <property type="component" value="Unassembled WGS sequence"/>
</dbReference>
<dbReference type="GO" id="GO:0006313">
    <property type="term" value="P:DNA transposition"/>
    <property type="evidence" value="ECO:0007669"/>
    <property type="project" value="InterPro"/>
</dbReference>
<evidence type="ECO:0000313" key="3">
    <source>
        <dbReference type="Proteomes" id="UP000238392"/>
    </source>
</evidence>
<keyword evidence="3" id="KW-1185">Reference proteome</keyword>
<dbReference type="GO" id="GO:0004803">
    <property type="term" value="F:transposase activity"/>
    <property type="evidence" value="ECO:0007669"/>
    <property type="project" value="InterPro"/>
</dbReference>
<evidence type="ECO:0000256" key="1">
    <source>
        <dbReference type="SAM" id="Coils"/>
    </source>
</evidence>
<feature type="coiled-coil region" evidence="1">
    <location>
        <begin position="49"/>
        <end position="76"/>
    </location>
</feature>
<dbReference type="InterPro" id="IPR052546">
    <property type="entry name" value="Transposase_8_domain"/>
</dbReference>
<gene>
    <name evidence="2" type="ORF">CLV74_1492</name>
</gene>
<accession>A0A2T0W6K0</accession>
<dbReference type="GO" id="GO:0003677">
    <property type="term" value="F:DNA binding"/>
    <property type="evidence" value="ECO:0007669"/>
    <property type="project" value="InterPro"/>
</dbReference>
<dbReference type="InterPro" id="IPR009057">
    <property type="entry name" value="Homeodomain-like_sf"/>
</dbReference>
<organism evidence="2 3">
    <name type="scientific">Donghicola tyrosinivorans</name>
    <dbReference type="NCBI Taxonomy" id="1652492"/>
    <lineage>
        <taxon>Bacteria</taxon>
        <taxon>Pseudomonadati</taxon>
        <taxon>Pseudomonadota</taxon>
        <taxon>Alphaproteobacteria</taxon>
        <taxon>Rhodobacterales</taxon>
        <taxon>Roseobacteraceae</taxon>
        <taxon>Donghicola</taxon>
    </lineage>
</organism>
<evidence type="ECO:0000313" key="2">
    <source>
        <dbReference type="EMBL" id="PRY82340.1"/>
    </source>
</evidence>
<dbReference type="AlphaFoldDB" id="A0A2T0W6K0"/>
<protein>
    <submittedName>
        <fullName evidence="2">Putative transposase</fullName>
    </submittedName>
</protein>
<keyword evidence="1" id="KW-0175">Coiled coil</keyword>
<dbReference type="PANTHER" id="PTHR33609:SF1">
    <property type="entry name" value="TRANSPOSASE"/>
    <property type="match status" value="1"/>
</dbReference>
<name>A0A2T0W6K0_9RHOB</name>
<dbReference type="InterPro" id="IPR002514">
    <property type="entry name" value="Transposase_8"/>
</dbReference>
<dbReference type="Pfam" id="PF01527">
    <property type="entry name" value="HTH_Tnp_1"/>
    <property type="match status" value="1"/>
</dbReference>
<dbReference type="SUPFAM" id="SSF46689">
    <property type="entry name" value="Homeodomain-like"/>
    <property type="match status" value="1"/>
</dbReference>
<comment type="caution">
    <text evidence="2">The sequence shown here is derived from an EMBL/GenBank/DDBJ whole genome shotgun (WGS) entry which is preliminary data.</text>
</comment>
<reference evidence="2 3" key="1">
    <citation type="submission" date="2018-03" db="EMBL/GenBank/DDBJ databases">
        <title>Genomic Encyclopedia of Archaeal and Bacterial Type Strains, Phase II (KMG-II): from individual species to whole genera.</title>
        <authorList>
            <person name="Goeker M."/>
        </authorList>
    </citation>
    <scope>NUCLEOTIDE SEQUENCE [LARGE SCALE GENOMIC DNA]</scope>
    <source>
        <strain evidence="2 3">DSM 100212</strain>
    </source>
</reference>
<proteinExistence type="predicted"/>
<dbReference type="Gene3D" id="1.10.10.60">
    <property type="entry name" value="Homeodomain-like"/>
    <property type="match status" value="1"/>
</dbReference>
<sequence>MKASKFTDAQKAFILRQGEDGMPVAEICRKAGISQATYFNWKKKYRGLLPDEMRRLKLLEDENARLKKIVADLTLDREMLQDVIRRKL</sequence>
<dbReference type="EMBL" id="PVTQ01000049">
    <property type="protein sequence ID" value="PRY82340.1"/>
    <property type="molecule type" value="Genomic_DNA"/>
</dbReference>